<dbReference type="InterPro" id="IPR034660">
    <property type="entry name" value="DinB/YfiT-like"/>
</dbReference>
<dbReference type="RefSeq" id="WP_128640283.1">
    <property type="nucleotide sequence ID" value="NZ_CP008947.1"/>
</dbReference>
<evidence type="ECO:0000313" key="3">
    <source>
        <dbReference type="EMBL" id="AII06973.1"/>
    </source>
</evidence>
<gene>
    <name evidence="3" type="ORF">EP51_20915</name>
</gene>
<dbReference type="SUPFAM" id="SSF109854">
    <property type="entry name" value="DinB/YfiT-like putative metalloenzymes"/>
    <property type="match status" value="1"/>
</dbReference>
<protein>
    <submittedName>
        <fullName evidence="3">ArsR family transcriptional regulator</fullName>
    </submittedName>
</protein>
<dbReference type="InterPro" id="IPR017517">
    <property type="entry name" value="Maleyloyr_isom"/>
</dbReference>
<dbReference type="EMBL" id="CP008947">
    <property type="protein sequence ID" value="AII06973.1"/>
    <property type="molecule type" value="Genomic_DNA"/>
</dbReference>
<organism evidence="3 4">
    <name type="scientific">Rhodococcus opacus</name>
    <name type="common">Nocardia opaca</name>
    <dbReference type="NCBI Taxonomy" id="37919"/>
    <lineage>
        <taxon>Bacteria</taxon>
        <taxon>Bacillati</taxon>
        <taxon>Actinomycetota</taxon>
        <taxon>Actinomycetes</taxon>
        <taxon>Mycobacteriales</taxon>
        <taxon>Nocardiaceae</taxon>
        <taxon>Rhodococcus</taxon>
    </lineage>
</organism>
<dbReference type="InterPro" id="IPR013538">
    <property type="entry name" value="ASHA1/2-like_C"/>
</dbReference>
<dbReference type="SUPFAM" id="SSF55961">
    <property type="entry name" value="Bet v1-like"/>
    <property type="match status" value="1"/>
</dbReference>
<dbReference type="InterPro" id="IPR023393">
    <property type="entry name" value="START-like_dom_sf"/>
</dbReference>
<dbReference type="CDD" id="cd07814">
    <property type="entry name" value="SRPBCC_CalC_Aha1-like"/>
    <property type="match status" value="1"/>
</dbReference>
<dbReference type="NCBIfam" id="TIGR03086">
    <property type="entry name" value="TIGR03086 family metal-binding protein"/>
    <property type="match status" value="1"/>
</dbReference>
<dbReference type="eggNOG" id="COG3832">
    <property type="taxonomic scope" value="Bacteria"/>
</dbReference>
<dbReference type="NCBIfam" id="TIGR03083">
    <property type="entry name" value="maleylpyruvate isomerase family mycothiol-dependent enzyme"/>
    <property type="match status" value="1"/>
</dbReference>
<evidence type="ECO:0000259" key="2">
    <source>
        <dbReference type="Pfam" id="PF08327"/>
    </source>
</evidence>
<name>A0A076EP33_RHOOP</name>
<dbReference type="Gene3D" id="3.30.530.20">
    <property type="match status" value="1"/>
</dbReference>
<accession>A0A076EP33</accession>
<feature type="domain" description="Activator of Hsp90 ATPase homologue 1/2-like C-terminal" evidence="2">
    <location>
        <begin position="13"/>
        <end position="127"/>
    </location>
</feature>
<sequence>MPFDKTVVVPLDPDATFDLVTRPERLRRWQTVAARVDLQAGGEYRWTVVPGHSAAGTFREIVPGKRVVYTWGWEGDDELPPGSSTVTVTLTPTAGGTEVRLVHDGLTEEQAVRHAEGWNHYLDRLVVAAQKSDAGPDDWAAVPDPLDELSSAEATLAVVQRVLRDVTADDMSKQTACTEFTVSQLADHLVGSITALGGAAGATFDDDPGKPVEARIADLAQPALEAWRSRGLDSTVTIGPNDIPATVATGILSIEFLVHAWDFAAAIGGEVAVSEPLAEYVLSLTHKIITPEGRKAVGFDDPVPAPHTSDAVTRLIAYTGRHPVPAV</sequence>
<dbReference type="AlphaFoldDB" id="A0A076EP33"/>
<evidence type="ECO:0000256" key="1">
    <source>
        <dbReference type="ARBA" id="ARBA00006817"/>
    </source>
</evidence>
<reference evidence="3 4" key="1">
    <citation type="submission" date="2014-07" db="EMBL/GenBank/DDBJ databases">
        <title>Genome Sequence of Rhodococcus opacus Strain R7, a Biodegrader of Mono- and Polycyclic Aromatic Hydrocarbons.</title>
        <authorList>
            <person name="Di Gennaro P."/>
            <person name="Zampolli J."/>
            <person name="Presti I."/>
            <person name="Cappelletti M."/>
            <person name="D'Ursi P."/>
            <person name="Orro A."/>
            <person name="Mezzelani A."/>
            <person name="Milanesi L."/>
        </authorList>
    </citation>
    <scope>NUCLEOTIDE SEQUENCE [LARGE SCALE GENOMIC DNA]</scope>
    <source>
        <strain evidence="3 4">R7</strain>
    </source>
</reference>
<evidence type="ECO:0000313" key="4">
    <source>
        <dbReference type="Proteomes" id="UP000028488"/>
    </source>
</evidence>
<comment type="similarity">
    <text evidence="1">Belongs to the AHA1 family.</text>
</comment>
<dbReference type="InterPro" id="IPR017520">
    <property type="entry name" value="CHP03086"/>
</dbReference>
<dbReference type="Proteomes" id="UP000028488">
    <property type="component" value="Chromosome"/>
</dbReference>
<proteinExistence type="inferred from homology"/>
<dbReference type="Pfam" id="PF08327">
    <property type="entry name" value="AHSA1"/>
    <property type="match status" value="1"/>
</dbReference>